<evidence type="ECO:0000256" key="6">
    <source>
        <dbReference type="ARBA" id="ARBA00023242"/>
    </source>
</evidence>
<evidence type="ECO:0000313" key="11">
    <source>
        <dbReference type="Proteomes" id="UP000239649"/>
    </source>
</evidence>
<keyword evidence="5" id="KW-0694">RNA-binding</keyword>
<dbReference type="InterPro" id="IPR001247">
    <property type="entry name" value="ExoRNase_PH_dom1"/>
</dbReference>
<evidence type="ECO:0000256" key="1">
    <source>
        <dbReference type="ARBA" id="ARBA00004123"/>
    </source>
</evidence>
<dbReference type="InterPro" id="IPR050590">
    <property type="entry name" value="Exosome_comp_Rrp42_subfam"/>
</dbReference>
<dbReference type="GO" id="GO:0071028">
    <property type="term" value="P:nuclear mRNA surveillance"/>
    <property type="evidence" value="ECO:0007669"/>
    <property type="project" value="TreeGrafter"/>
</dbReference>
<dbReference type="GO" id="GO:0034475">
    <property type="term" value="P:U4 snRNA 3'-end processing"/>
    <property type="evidence" value="ECO:0007669"/>
    <property type="project" value="TreeGrafter"/>
</dbReference>
<evidence type="ECO:0000256" key="4">
    <source>
        <dbReference type="ARBA" id="ARBA00022490"/>
    </source>
</evidence>
<feature type="region of interest" description="Disordered" evidence="7">
    <location>
        <begin position="344"/>
        <end position="494"/>
    </location>
</feature>
<protein>
    <submittedName>
        <fullName evidence="10">Exosome complex component RRP45A isoform X1</fullName>
    </submittedName>
</protein>
<feature type="compositionally biased region" description="Low complexity" evidence="7">
    <location>
        <begin position="407"/>
        <end position="431"/>
    </location>
</feature>
<feature type="compositionally biased region" description="Basic residues" evidence="7">
    <location>
        <begin position="479"/>
        <end position="494"/>
    </location>
</feature>
<comment type="similarity">
    <text evidence="3">Belongs to the RNase PH family.</text>
</comment>
<dbReference type="GO" id="GO:0034476">
    <property type="term" value="P:U5 snRNA 3'-end processing"/>
    <property type="evidence" value="ECO:0007669"/>
    <property type="project" value="TreeGrafter"/>
</dbReference>
<dbReference type="CDD" id="cd11368">
    <property type="entry name" value="RNase_PH_RRP45"/>
    <property type="match status" value="1"/>
</dbReference>
<dbReference type="InterPro" id="IPR036345">
    <property type="entry name" value="ExoRNase_PH_dom2_sf"/>
</dbReference>
<dbReference type="InterPro" id="IPR015847">
    <property type="entry name" value="ExoRNase_PH_dom2"/>
</dbReference>
<proteinExistence type="inferred from homology"/>
<dbReference type="SUPFAM" id="SSF54211">
    <property type="entry name" value="Ribosomal protein S5 domain 2-like"/>
    <property type="match status" value="1"/>
</dbReference>
<feature type="compositionally biased region" description="Low complexity" evidence="7">
    <location>
        <begin position="359"/>
        <end position="369"/>
    </location>
</feature>
<evidence type="ECO:0000256" key="3">
    <source>
        <dbReference type="ARBA" id="ARBA00006678"/>
    </source>
</evidence>
<dbReference type="Pfam" id="PF03725">
    <property type="entry name" value="RNase_PH_C"/>
    <property type="match status" value="1"/>
</dbReference>
<dbReference type="GO" id="GO:0071035">
    <property type="term" value="P:nuclear polyadenylation-dependent rRNA catabolic process"/>
    <property type="evidence" value="ECO:0007669"/>
    <property type="project" value="TreeGrafter"/>
</dbReference>
<evidence type="ECO:0000313" key="10">
    <source>
        <dbReference type="EMBL" id="PSC74884.1"/>
    </source>
</evidence>
<dbReference type="Gene3D" id="3.30.230.70">
    <property type="entry name" value="GHMP Kinase, N-terminal domain"/>
    <property type="match status" value="1"/>
</dbReference>
<keyword evidence="6" id="KW-0539">Nucleus</keyword>
<gene>
    <name evidence="10" type="ORF">C2E20_1960</name>
</gene>
<dbReference type="PANTHER" id="PTHR11097:SF14">
    <property type="entry name" value="EXOSOME COMPLEX COMPONENT RRP45"/>
    <property type="match status" value="1"/>
</dbReference>
<feature type="compositionally biased region" description="Gly residues" evidence="7">
    <location>
        <begin position="461"/>
        <end position="474"/>
    </location>
</feature>
<dbReference type="PANTHER" id="PTHR11097">
    <property type="entry name" value="EXOSOME COMPLEX EXONUCLEASE RIBOSOMAL RNA PROCESSING PROTEIN"/>
    <property type="match status" value="1"/>
</dbReference>
<comment type="caution">
    <text evidence="10">The sequence shown here is derived from an EMBL/GenBank/DDBJ whole genome shotgun (WGS) entry which is preliminary data.</text>
</comment>
<dbReference type="GO" id="GO:0016075">
    <property type="term" value="P:rRNA catabolic process"/>
    <property type="evidence" value="ECO:0007669"/>
    <property type="project" value="TreeGrafter"/>
</dbReference>
<feature type="compositionally biased region" description="Low complexity" evidence="7">
    <location>
        <begin position="384"/>
        <end position="395"/>
    </location>
</feature>
<dbReference type="STRING" id="554055.A0A2P6VLC2"/>
<keyword evidence="11" id="KW-1185">Reference proteome</keyword>
<dbReference type="GO" id="GO:0000176">
    <property type="term" value="C:nuclear exosome (RNase complex)"/>
    <property type="evidence" value="ECO:0007669"/>
    <property type="project" value="TreeGrafter"/>
</dbReference>
<evidence type="ECO:0000256" key="5">
    <source>
        <dbReference type="ARBA" id="ARBA00022884"/>
    </source>
</evidence>
<evidence type="ECO:0000259" key="8">
    <source>
        <dbReference type="Pfam" id="PF01138"/>
    </source>
</evidence>
<dbReference type="GO" id="GO:0034473">
    <property type="term" value="P:U1 snRNA 3'-end processing"/>
    <property type="evidence" value="ECO:0007669"/>
    <property type="project" value="TreeGrafter"/>
</dbReference>
<dbReference type="GO" id="GO:0035925">
    <property type="term" value="F:mRNA 3'-UTR AU-rich region binding"/>
    <property type="evidence" value="ECO:0007669"/>
    <property type="project" value="TreeGrafter"/>
</dbReference>
<keyword evidence="4" id="KW-0963">Cytoplasm</keyword>
<dbReference type="GO" id="GO:0000177">
    <property type="term" value="C:cytoplasmic exosome (RNase complex)"/>
    <property type="evidence" value="ECO:0007669"/>
    <property type="project" value="TreeGrafter"/>
</dbReference>
<dbReference type="InterPro" id="IPR020568">
    <property type="entry name" value="Ribosomal_Su5_D2-typ_SF"/>
</dbReference>
<reference evidence="10 11" key="1">
    <citation type="journal article" date="2018" name="Plant J.">
        <title>Genome sequences of Chlorella sorokiniana UTEX 1602 and Micractinium conductrix SAG 241.80: implications to maltose excretion by a green alga.</title>
        <authorList>
            <person name="Arriola M.B."/>
            <person name="Velmurugan N."/>
            <person name="Zhang Y."/>
            <person name="Plunkett M.H."/>
            <person name="Hondzo H."/>
            <person name="Barney B.M."/>
        </authorList>
    </citation>
    <scope>NUCLEOTIDE SEQUENCE [LARGE SCALE GENOMIC DNA]</scope>
    <source>
        <strain evidence="10 11">SAG 241.80</strain>
    </source>
</reference>
<feature type="domain" description="Exoribonuclease phosphorolytic" evidence="8">
    <location>
        <begin position="50"/>
        <end position="170"/>
    </location>
</feature>
<comment type="subcellular location">
    <subcellularLocation>
        <location evidence="2">Cytoplasm</location>
    </subcellularLocation>
    <subcellularLocation>
        <location evidence="1">Nucleus</location>
    </subcellularLocation>
</comment>
<dbReference type="AlphaFoldDB" id="A0A2P6VLC2"/>
<dbReference type="GO" id="GO:0071038">
    <property type="term" value="P:TRAMP-dependent tRNA surveillance pathway"/>
    <property type="evidence" value="ECO:0007669"/>
    <property type="project" value="TreeGrafter"/>
</dbReference>
<dbReference type="SUPFAM" id="SSF55666">
    <property type="entry name" value="Ribonuclease PH domain 2-like"/>
    <property type="match status" value="1"/>
</dbReference>
<evidence type="ECO:0000259" key="9">
    <source>
        <dbReference type="Pfam" id="PF03725"/>
    </source>
</evidence>
<evidence type="ECO:0000256" key="7">
    <source>
        <dbReference type="SAM" id="MobiDB-lite"/>
    </source>
</evidence>
<accession>A0A2P6VLC2</accession>
<sequence>MSAPLTRDADATISNNERDFILKALKEGQRIDGRTPYELRHARFTFALDDSSAAVQLGGTRCLAVVTATLDAPFGDRPSEGTLRFNVEFSPMASPAFEPGRPGEDAIEVARLVERGLRETRAVDLEALVVLAGRKVWHLRVDVHVLDHQGNLADACGLAALAALMAFRRPDVTGITVHPPEQREPVPLSIHHLPLPISFALFEEGELLLVDPSLKEEAAAAGKLTVTQNAFGELCSIQKIDGCGLGSAQLMRCIRLAAQKVEEQTAALRKALAAHDVARVQARVRRQPGAAVPGEGAPARGVTVLRADQLLPAVAAVRGAGGGGALALDLDALPAGVRSLLAQQAGADEAEDMSEDEGAGSSSSDGGSSSDEDGSDVGSEEEAAAAAVAAAAADLASEEQRQRRQRAAPAPAEQQQQQLAATAGSGKAAAPAKKRRGPPGGGSREEQRDELAAIAGMIARAGGGDGGGLAGGGDLAAAVKKKKKKQPGVKAAGK</sequence>
<dbReference type="Proteomes" id="UP000239649">
    <property type="component" value="Unassembled WGS sequence"/>
</dbReference>
<feature type="compositionally biased region" description="Acidic residues" evidence="7">
    <location>
        <begin position="370"/>
        <end position="383"/>
    </location>
</feature>
<dbReference type="InterPro" id="IPR027408">
    <property type="entry name" value="PNPase/RNase_PH_dom_sf"/>
</dbReference>
<dbReference type="OrthoDB" id="10264038at2759"/>
<feature type="domain" description="Exoribonuclease phosphorolytic" evidence="9">
    <location>
        <begin position="192"/>
        <end position="259"/>
    </location>
</feature>
<name>A0A2P6VLC2_9CHLO</name>
<organism evidence="10 11">
    <name type="scientific">Micractinium conductrix</name>
    <dbReference type="NCBI Taxonomy" id="554055"/>
    <lineage>
        <taxon>Eukaryota</taxon>
        <taxon>Viridiplantae</taxon>
        <taxon>Chlorophyta</taxon>
        <taxon>core chlorophytes</taxon>
        <taxon>Trebouxiophyceae</taxon>
        <taxon>Chlorellales</taxon>
        <taxon>Chlorellaceae</taxon>
        <taxon>Chlorella clade</taxon>
        <taxon>Micractinium</taxon>
    </lineage>
</organism>
<dbReference type="Pfam" id="PF01138">
    <property type="entry name" value="RNase_PH"/>
    <property type="match status" value="1"/>
</dbReference>
<dbReference type="InterPro" id="IPR033100">
    <property type="entry name" value="Rrp45"/>
</dbReference>
<dbReference type="GO" id="GO:0000467">
    <property type="term" value="P:exonucleolytic trimming to generate mature 3'-end of 5.8S rRNA from tricistronic rRNA transcript (SSU-rRNA, 5.8S rRNA, LSU-rRNA)"/>
    <property type="evidence" value="ECO:0007669"/>
    <property type="project" value="TreeGrafter"/>
</dbReference>
<feature type="compositionally biased region" description="Acidic residues" evidence="7">
    <location>
        <begin position="348"/>
        <end position="358"/>
    </location>
</feature>
<dbReference type="EMBL" id="LHPF02000003">
    <property type="protein sequence ID" value="PSC74884.1"/>
    <property type="molecule type" value="Genomic_DNA"/>
</dbReference>
<evidence type="ECO:0000256" key="2">
    <source>
        <dbReference type="ARBA" id="ARBA00004496"/>
    </source>
</evidence>